<dbReference type="RefSeq" id="WP_062945459.1">
    <property type="nucleotide sequence ID" value="NZ_CP171844.1"/>
</dbReference>
<dbReference type="Pfam" id="PF14434">
    <property type="entry name" value="Imm6"/>
    <property type="match status" value="1"/>
</dbReference>
<dbReference type="InterPro" id="IPR025674">
    <property type="entry name" value="Imm6"/>
</dbReference>
<evidence type="ECO:0008006" key="2">
    <source>
        <dbReference type="Google" id="ProtNLM"/>
    </source>
</evidence>
<accession>A0A154I7U0</accession>
<proteinExistence type="predicted"/>
<protein>
    <recommendedName>
        <fullName evidence="2">Immunity protein Imm6 family protein</fullName>
    </recommendedName>
</protein>
<sequence length="135" mass="15055">MRWLRAELTVLPPREQARRLAAIAASLVAQIERTEPHAPEAEAALAAIRTWGDGGRLPGRYFSDLIYSDDERRTLRRLSEATGKPSEDSWNALTTATMYVAWLVYQETGEPMPSDVNEVGEDSLDLLDEQLAKLG</sequence>
<reference evidence="1" key="1">
    <citation type="submission" date="2016-03" db="EMBL/GenBank/DDBJ databases">
        <title>Microsymbionts genomes from the relict species Vavilovia formosa.</title>
        <authorList>
            <person name="Chirak E."/>
            <person name="Kimeklis A."/>
            <person name="Kopat V."/>
            <person name="Andronov E."/>
        </authorList>
    </citation>
    <scope>NUCLEOTIDE SEQUENCE [LARGE SCALE GENOMIC DNA]</scope>
    <source>
        <strain evidence="1">Vaf12</strain>
    </source>
</reference>
<gene>
    <name evidence="1" type="ORF">A4A59_34785</name>
</gene>
<comment type="caution">
    <text evidence="1">The sequence shown here is derived from an EMBL/GenBank/DDBJ whole genome shotgun (WGS) entry which is preliminary data.</text>
</comment>
<evidence type="ECO:0000313" key="1">
    <source>
        <dbReference type="EMBL" id="KZA96471.1"/>
    </source>
</evidence>
<dbReference type="EMBL" id="LVYU01000157">
    <property type="protein sequence ID" value="KZA96471.1"/>
    <property type="molecule type" value="Genomic_DNA"/>
</dbReference>
<name>A0A154I7U0_RHILE</name>
<dbReference type="AlphaFoldDB" id="A0A154I7U0"/>
<organism evidence="1">
    <name type="scientific">Rhizobium leguminosarum</name>
    <dbReference type="NCBI Taxonomy" id="384"/>
    <lineage>
        <taxon>Bacteria</taxon>
        <taxon>Pseudomonadati</taxon>
        <taxon>Pseudomonadota</taxon>
        <taxon>Alphaproteobacteria</taxon>
        <taxon>Hyphomicrobiales</taxon>
        <taxon>Rhizobiaceae</taxon>
        <taxon>Rhizobium/Agrobacterium group</taxon>
        <taxon>Rhizobium</taxon>
    </lineage>
</organism>